<dbReference type="RefSeq" id="WP_073386160.1">
    <property type="nucleotide sequence ID" value="NZ_FQVU01000001.1"/>
</dbReference>
<feature type="signal peptide" evidence="6">
    <location>
        <begin position="1"/>
        <end position="37"/>
    </location>
</feature>
<name>A0A1M5E5L4_9ACTN</name>
<organism evidence="8 9">
    <name type="scientific">Jatrophihabitans endophyticus</name>
    <dbReference type="NCBI Taxonomy" id="1206085"/>
    <lineage>
        <taxon>Bacteria</taxon>
        <taxon>Bacillati</taxon>
        <taxon>Actinomycetota</taxon>
        <taxon>Actinomycetes</taxon>
        <taxon>Jatrophihabitantales</taxon>
        <taxon>Jatrophihabitantaceae</taxon>
        <taxon>Jatrophihabitans</taxon>
    </lineage>
</organism>
<evidence type="ECO:0000256" key="2">
    <source>
        <dbReference type="ARBA" id="ARBA00022670"/>
    </source>
</evidence>
<feature type="domain" description="Peptidase S8/S53" evidence="7">
    <location>
        <begin position="121"/>
        <end position="411"/>
    </location>
</feature>
<proteinExistence type="inferred from homology"/>
<dbReference type="InterPro" id="IPR036852">
    <property type="entry name" value="Peptidase_S8/S53_dom_sf"/>
</dbReference>
<feature type="chain" id="PRO_5039648784" evidence="6">
    <location>
        <begin position="38"/>
        <end position="583"/>
    </location>
</feature>
<evidence type="ECO:0000259" key="7">
    <source>
        <dbReference type="Pfam" id="PF00082"/>
    </source>
</evidence>
<dbReference type="InterPro" id="IPR015500">
    <property type="entry name" value="Peptidase_S8_subtilisin-rel"/>
</dbReference>
<dbReference type="EMBL" id="FQVU01000001">
    <property type="protein sequence ID" value="SHF74434.1"/>
    <property type="molecule type" value="Genomic_DNA"/>
</dbReference>
<dbReference type="STRING" id="1206085.SAMN05443575_0791"/>
<keyword evidence="6" id="KW-0732">Signal</keyword>
<feature type="active site" description="Charge relay system" evidence="5">
    <location>
        <position position="373"/>
    </location>
</feature>
<keyword evidence="3 5" id="KW-0378">Hydrolase</keyword>
<dbReference type="SUPFAM" id="SSF141571">
    <property type="entry name" value="Pentapeptide repeat-like"/>
    <property type="match status" value="1"/>
</dbReference>
<evidence type="ECO:0000256" key="1">
    <source>
        <dbReference type="ARBA" id="ARBA00011073"/>
    </source>
</evidence>
<sequence length="583" mass="59602">MTTRRTALRTSVHTTRWGRCAAAVALGAATAATLVVATPGAPAAAAPNAPSGTVTAAVKAARDWLASGGALWGDHAADKAAVSTGQYAAATDPGSLYTVERAIGARRVWASNDSAGHAVTGKGIAVALLDSGVARVSGLDGQGKVTYGPDLSVETNGVLDGADTYGHGTHLAGIIAGRDTAAKSAKLATQDPNTQLGVAPDAQVEALKLATTDGSTDVSQVIAGLDWIVQHPVTADGTRIRVVNLAYGTDSVQPYQVDPLAAAVENAWRHGLVVVVSGGNEGRSAGRLTDPATDPYVLAVGASDGGDTVAGWATPSVADFSSSGSAQRHVDLLAPGRSVVSLRDPGSFVDTNHPEGRVDGDSAGRLFRGSGTSQAAAVVSGAVALLLQAYPNLTPDQVKYVLTRSATDVAAAPADAGAGQLNIASALDLARSMTSLLGRLTTASVTQSWPAATGTGSLDAARGGSRLVDAEGTELAGEIDVQGQPWDGATWWAAASAANAWDGGSWNGAIWTGTGWRTGSSWDAARWSSARWSSARWSDADWDSARWSSARWSSARWSSARWSSARWSDADWDSARWSAAAWA</sequence>
<dbReference type="Proteomes" id="UP000186132">
    <property type="component" value="Unassembled WGS sequence"/>
</dbReference>
<dbReference type="Pfam" id="PF00082">
    <property type="entry name" value="Peptidase_S8"/>
    <property type="match status" value="1"/>
</dbReference>
<dbReference type="OrthoDB" id="9795680at2"/>
<dbReference type="InterPro" id="IPR050131">
    <property type="entry name" value="Peptidase_S8_subtilisin-like"/>
</dbReference>
<evidence type="ECO:0000256" key="6">
    <source>
        <dbReference type="SAM" id="SignalP"/>
    </source>
</evidence>
<accession>A0A1M5E5L4</accession>
<evidence type="ECO:0000256" key="4">
    <source>
        <dbReference type="ARBA" id="ARBA00022825"/>
    </source>
</evidence>
<dbReference type="SUPFAM" id="SSF52743">
    <property type="entry name" value="Subtilisin-like"/>
    <property type="match status" value="1"/>
</dbReference>
<keyword evidence="2 5" id="KW-0645">Protease</keyword>
<feature type="active site" description="Charge relay system" evidence="5">
    <location>
        <position position="167"/>
    </location>
</feature>
<protein>
    <submittedName>
        <fullName evidence="8">Serine protease AprX</fullName>
    </submittedName>
</protein>
<comment type="similarity">
    <text evidence="1 5">Belongs to the peptidase S8 family.</text>
</comment>
<dbReference type="GO" id="GO:0004252">
    <property type="term" value="F:serine-type endopeptidase activity"/>
    <property type="evidence" value="ECO:0007669"/>
    <property type="project" value="UniProtKB-UniRule"/>
</dbReference>
<dbReference type="PRINTS" id="PR00723">
    <property type="entry name" value="SUBTILISIN"/>
</dbReference>
<evidence type="ECO:0000256" key="5">
    <source>
        <dbReference type="PROSITE-ProRule" id="PRU01240"/>
    </source>
</evidence>
<keyword evidence="9" id="KW-1185">Reference proteome</keyword>
<dbReference type="AlphaFoldDB" id="A0A1M5E5L4"/>
<dbReference type="InterPro" id="IPR000209">
    <property type="entry name" value="Peptidase_S8/S53_dom"/>
</dbReference>
<gene>
    <name evidence="8" type="ORF">SAMN05443575_0791</name>
</gene>
<dbReference type="Gene3D" id="2.160.20.80">
    <property type="entry name" value="E3 ubiquitin-protein ligase SopA"/>
    <property type="match status" value="1"/>
</dbReference>
<dbReference type="PANTHER" id="PTHR43806:SF11">
    <property type="entry name" value="CEREVISIN-RELATED"/>
    <property type="match status" value="1"/>
</dbReference>
<dbReference type="Gene3D" id="3.40.50.200">
    <property type="entry name" value="Peptidase S8/S53 domain"/>
    <property type="match status" value="1"/>
</dbReference>
<dbReference type="PROSITE" id="PS51892">
    <property type="entry name" value="SUBTILASE"/>
    <property type="match status" value="1"/>
</dbReference>
<dbReference type="GO" id="GO:0006508">
    <property type="term" value="P:proteolysis"/>
    <property type="evidence" value="ECO:0007669"/>
    <property type="project" value="UniProtKB-KW"/>
</dbReference>
<feature type="active site" description="Charge relay system" evidence="5">
    <location>
        <position position="130"/>
    </location>
</feature>
<keyword evidence="4 5" id="KW-0720">Serine protease</keyword>
<evidence type="ECO:0000313" key="8">
    <source>
        <dbReference type="EMBL" id="SHF74434.1"/>
    </source>
</evidence>
<evidence type="ECO:0000313" key="9">
    <source>
        <dbReference type="Proteomes" id="UP000186132"/>
    </source>
</evidence>
<dbReference type="PANTHER" id="PTHR43806">
    <property type="entry name" value="PEPTIDASE S8"/>
    <property type="match status" value="1"/>
</dbReference>
<evidence type="ECO:0000256" key="3">
    <source>
        <dbReference type="ARBA" id="ARBA00022801"/>
    </source>
</evidence>
<reference evidence="8 9" key="1">
    <citation type="submission" date="2016-11" db="EMBL/GenBank/DDBJ databases">
        <authorList>
            <person name="Jaros S."/>
            <person name="Januszkiewicz K."/>
            <person name="Wedrychowicz H."/>
        </authorList>
    </citation>
    <scope>NUCLEOTIDE SEQUENCE [LARGE SCALE GENOMIC DNA]</scope>
    <source>
        <strain evidence="8 9">DSM 45627</strain>
    </source>
</reference>